<dbReference type="PANTHER" id="PTHR11820:SF7">
    <property type="entry name" value="ACYLPYRUVASE FAHD1, MITOCHONDRIAL"/>
    <property type="match status" value="1"/>
</dbReference>
<proteinExistence type="predicted"/>
<evidence type="ECO:0000259" key="3">
    <source>
        <dbReference type="Pfam" id="PF10370"/>
    </source>
</evidence>
<dbReference type="Pfam" id="PF01557">
    <property type="entry name" value="FAA_hydrolase"/>
    <property type="match status" value="1"/>
</dbReference>
<keyword evidence="1" id="KW-0479">Metal-binding</keyword>
<dbReference type="RefSeq" id="WP_222987870.1">
    <property type="nucleotide sequence ID" value="NZ_JAINVV010000001.1"/>
</dbReference>
<evidence type="ECO:0000256" key="1">
    <source>
        <dbReference type="ARBA" id="ARBA00022723"/>
    </source>
</evidence>
<dbReference type="GO" id="GO:0016787">
    <property type="term" value="F:hydrolase activity"/>
    <property type="evidence" value="ECO:0007669"/>
    <property type="project" value="UniProtKB-KW"/>
</dbReference>
<comment type="caution">
    <text evidence="4">The sequence shown here is derived from an EMBL/GenBank/DDBJ whole genome shotgun (WGS) entry which is preliminary data.</text>
</comment>
<evidence type="ECO:0000313" key="5">
    <source>
        <dbReference type="Proteomes" id="UP000706039"/>
    </source>
</evidence>
<dbReference type="InterPro" id="IPR018833">
    <property type="entry name" value="Rv2993c-like_N"/>
</dbReference>
<keyword evidence="4" id="KW-0378">Hydrolase</keyword>
<protein>
    <submittedName>
        <fullName evidence="4">Fumarylacetoacetate hydrolase family protein</fullName>
    </submittedName>
</protein>
<dbReference type="Pfam" id="PF10370">
    <property type="entry name" value="Rv2993c-like_N"/>
    <property type="match status" value="1"/>
</dbReference>
<accession>A0ABS7PHH0</accession>
<feature type="domain" description="Rv2993c-like N-terminal" evidence="3">
    <location>
        <begin position="1"/>
        <end position="58"/>
    </location>
</feature>
<keyword evidence="5" id="KW-1185">Reference proteome</keyword>
<sequence length="282" mass="30076">MKLATIRRGGSAVAAVVDEQAGRVFPLESDMISLIRSGERPALAGEGVALSSVELLAPIPRPPRNIFCVGKNYHAHAQEFTRSGFDSSARDASEAIPTAPIVFSKVPECVIASGEPIRYPTGVSDKLDYEAELAVVIGKGGRGIDRADAYDHVFGYMIVNDVTARDLQAHHKQWLIGKSLDTFCPMGPWLVTADDVSPETLGVRCWVNGELRQDANTADLIFDIPTLIEAISAGITLQPGDVIATGTPAGVGIGFDPPRYLARGDQVTIEIDGLGRLSNAIQ</sequence>
<name>A0ABS7PHH0_9SPHN</name>
<dbReference type="Gene3D" id="3.90.850.10">
    <property type="entry name" value="Fumarylacetoacetase-like, C-terminal domain"/>
    <property type="match status" value="1"/>
</dbReference>
<gene>
    <name evidence="4" type="ORF">K7G82_00535</name>
</gene>
<dbReference type="Proteomes" id="UP000706039">
    <property type="component" value="Unassembled WGS sequence"/>
</dbReference>
<dbReference type="InterPro" id="IPR011234">
    <property type="entry name" value="Fumarylacetoacetase-like_C"/>
</dbReference>
<evidence type="ECO:0000259" key="2">
    <source>
        <dbReference type="Pfam" id="PF01557"/>
    </source>
</evidence>
<organism evidence="4 5">
    <name type="scientific">Sphingomonas colocasiae</name>
    <dbReference type="NCBI Taxonomy" id="1848973"/>
    <lineage>
        <taxon>Bacteria</taxon>
        <taxon>Pseudomonadati</taxon>
        <taxon>Pseudomonadota</taxon>
        <taxon>Alphaproteobacteria</taxon>
        <taxon>Sphingomonadales</taxon>
        <taxon>Sphingomonadaceae</taxon>
        <taxon>Sphingomonas</taxon>
    </lineage>
</organism>
<dbReference type="SUPFAM" id="SSF56529">
    <property type="entry name" value="FAH"/>
    <property type="match status" value="1"/>
</dbReference>
<evidence type="ECO:0000313" key="4">
    <source>
        <dbReference type="EMBL" id="MBY8820756.1"/>
    </source>
</evidence>
<reference evidence="4 5" key="1">
    <citation type="submission" date="2021-08" db="EMBL/GenBank/DDBJ databases">
        <authorList>
            <person name="Tuo L."/>
        </authorList>
    </citation>
    <scope>NUCLEOTIDE SEQUENCE [LARGE SCALE GENOMIC DNA]</scope>
    <source>
        <strain evidence="4 5">JCM 31229</strain>
    </source>
</reference>
<feature type="domain" description="Fumarylacetoacetase-like C-terminal" evidence="2">
    <location>
        <begin position="66"/>
        <end position="281"/>
    </location>
</feature>
<dbReference type="EMBL" id="JAINVV010000001">
    <property type="protein sequence ID" value="MBY8820756.1"/>
    <property type="molecule type" value="Genomic_DNA"/>
</dbReference>
<dbReference type="PANTHER" id="PTHR11820">
    <property type="entry name" value="ACYLPYRUVASE"/>
    <property type="match status" value="1"/>
</dbReference>
<dbReference type="InterPro" id="IPR036663">
    <property type="entry name" value="Fumarylacetoacetase_C_sf"/>
</dbReference>